<reference evidence="1" key="1">
    <citation type="submission" date="2023-07" db="EMBL/GenBank/DDBJ databases">
        <title>The genome sequence of Rhodocytophaga aerolata KACC 12507.</title>
        <authorList>
            <person name="Zhang X."/>
        </authorList>
    </citation>
    <scope>NUCLEOTIDE SEQUENCE</scope>
    <source>
        <strain evidence="1">KACC 12507</strain>
    </source>
</reference>
<evidence type="ECO:0000313" key="2">
    <source>
        <dbReference type="Proteomes" id="UP001168528"/>
    </source>
</evidence>
<keyword evidence="2" id="KW-1185">Reference proteome</keyword>
<organism evidence="1 2">
    <name type="scientific">Rhodocytophaga aerolata</name>
    <dbReference type="NCBI Taxonomy" id="455078"/>
    <lineage>
        <taxon>Bacteria</taxon>
        <taxon>Pseudomonadati</taxon>
        <taxon>Bacteroidota</taxon>
        <taxon>Cytophagia</taxon>
        <taxon>Cytophagales</taxon>
        <taxon>Rhodocytophagaceae</taxon>
        <taxon>Rhodocytophaga</taxon>
    </lineage>
</organism>
<name>A0ABT8R9H9_9BACT</name>
<proteinExistence type="predicted"/>
<evidence type="ECO:0000313" key="1">
    <source>
        <dbReference type="EMBL" id="MDO1448745.1"/>
    </source>
</evidence>
<gene>
    <name evidence="1" type="ORF">Q0590_20885</name>
</gene>
<dbReference type="RefSeq" id="WP_302039544.1">
    <property type="nucleotide sequence ID" value="NZ_JAUKPO010000013.1"/>
</dbReference>
<dbReference type="Proteomes" id="UP001168528">
    <property type="component" value="Unassembled WGS sequence"/>
</dbReference>
<sequence length="114" mass="13416">MIESMGQYILQAKDDHSSVISIQTNDLLYVQLPFASEEPEKGPVYRTNLRVILDKRYKDEVDWQTTESKKIIVLANQKQYIFTEVVKIKEIESGFDYQYYLILAFDCREKVQIA</sequence>
<protein>
    <submittedName>
        <fullName evidence="1">Uncharacterized protein</fullName>
    </submittedName>
</protein>
<accession>A0ABT8R9H9</accession>
<dbReference type="EMBL" id="JAUKPO010000013">
    <property type="protein sequence ID" value="MDO1448745.1"/>
    <property type="molecule type" value="Genomic_DNA"/>
</dbReference>
<comment type="caution">
    <text evidence="1">The sequence shown here is derived from an EMBL/GenBank/DDBJ whole genome shotgun (WGS) entry which is preliminary data.</text>
</comment>